<evidence type="ECO:0000313" key="11">
    <source>
        <dbReference type="Proteomes" id="UP001220010"/>
    </source>
</evidence>
<evidence type="ECO:0000256" key="2">
    <source>
        <dbReference type="ARBA" id="ARBA00022448"/>
    </source>
</evidence>
<dbReference type="SUPFAM" id="SSF161111">
    <property type="entry name" value="Cation efflux protein transmembrane domain-like"/>
    <property type="match status" value="1"/>
</dbReference>
<evidence type="ECO:0000256" key="6">
    <source>
        <dbReference type="SAM" id="Phobius"/>
    </source>
</evidence>
<comment type="subcellular location">
    <subcellularLocation>
        <location evidence="1">Membrane</location>
        <topology evidence="1">Multi-pass membrane protein</topology>
    </subcellularLocation>
</comment>
<dbReference type="Gene3D" id="3.30.70.1350">
    <property type="entry name" value="Cation efflux protein, cytoplasmic domain"/>
    <property type="match status" value="1"/>
</dbReference>
<sequence length="414" mass="45290">MSNDGDGDGRGEGRSGRSRPIMRVAVYSLLINVALFTIKLFLSTVSGSLALKADALHSLVDVFDSAALILGLSISERKSKSFPYGLYKVENVFSIFIALMIFLSAFEIARHAVAVETAPVYDDWVIFAVAALIPVPLLFGLYEVRAGEAANSPGLVADGTQFKVDALTESLVLFALIGQRFGLPLDRAAALLIAFFVVRGGWEILKSGMRVLLDASVDPATLEGIRETILADPTVTSVKAVTARNSGRYIFVEAEVAFRIRDLRRAHQRSKLVEGEIRKKFPYVARVLIHYEPENKIRLRYAIPLAGPAGEVSDHFGEAPFFALVDIDLRQRAMLRQEVVANPHLDLTKGRGLKVAGFLLGYKPDAVVTREDLTGKGPGYVFAEAGVETLQTDEDRLETVVDGTLKGWEDPERV</sequence>
<dbReference type="SUPFAM" id="SSF53146">
    <property type="entry name" value="Nitrogenase accessory factor-like"/>
    <property type="match status" value="1"/>
</dbReference>
<feature type="transmembrane region" description="Helical" evidence="6">
    <location>
        <begin position="124"/>
        <end position="142"/>
    </location>
</feature>
<evidence type="ECO:0000256" key="4">
    <source>
        <dbReference type="ARBA" id="ARBA00022989"/>
    </source>
</evidence>
<dbReference type="Pfam" id="PF16916">
    <property type="entry name" value="ZT_dimer"/>
    <property type="match status" value="1"/>
</dbReference>
<keyword evidence="4 6" id="KW-1133">Transmembrane helix</keyword>
<dbReference type="SUPFAM" id="SSF160240">
    <property type="entry name" value="Cation efflux protein cytoplasmic domain-like"/>
    <property type="match status" value="1"/>
</dbReference>
<dbReference type="InterPro" id="IPR058533">
    <property type="entry name" value="Cation_efflux_TM"/>
</dbReference>
<gene>
    <name evidence="10" type="ORF">P0O15_12010</name>
</gene>
<proteinExistence type="predicted"/>
<accession>A0ABT5XB01</accession>
<dbReference type="Pfam" id="PF02579">
    <property type="entry name" value="Nitro_FeMo-Co"/>
    <property type="match status" value="1"/>
</dbReference>
<dbReference type="InterPro" id="IPR003731">
    <property type="entry name" value="Di-Nase_FeMo-co_biosynth"/>
</dbReference>
<feature type="domain" description="Dinitrogenase iron-molybdenum cofactor biosynthesis" evidence="8">
    <location>
        <begin position="310"/>
        <end position="402"/>
    </location>
</feature>
<feature type="transmembrane region" description="Helical" evidence="6">
    <location>
        <begin position="92"/>
        <end position="112"/>
    </location>
</feature>
<dbReference type="Proteomes" id="UP001220010">
    <property type="component" value="Unassembled WGS sequence"/>
</dbReference>
<evidence type="ECO:0000256" key="5">
    <source>
        <dbReference type="ARBA" id="ARBA00023136"/>
    </source>
</evidence>
<keyword evidence="2" id="KW-0813">Transport</keyword>
<evidence type="ECO:0000259" key="8">
    <source>
        <dbReference type="Pfam" id="PF02579"/>
    </source>
</evidence>
<keyword evidence="3 6" id="KW-0812">Transmembrane</keyword>
<dbReference type="PANTHER" id="PTHR43840">
    <property type="entry name" value="MITOCHONDRIAL METAL TRANSPORTER 1-RELATED"/>
    <property type="match status" value="1"/>
</dbReference>
<dbReference type="NCBIfam" id="TIGR01297">
    <property type="entry name" value="CDF"/>
    <property type="match status" value="1"/>
</dbReference>
<feature type="domain" description="Cation efflux protein cytoplasmic" evidence="9">
    <location>
        <begin position="218"/>
        <end position="294"/>
    </location>
</feature>
<dbReference type="Gene3D" id="3.30.420.130">
    <property type="entry name" value="Dinitrogenase iron-molybdenum cofactor biosynthesis domain"/>
    <property type="match status" value="1"/>
</dbReference>
<reference evidence="10 11" key="1">
    <citation type="submission" date="2023-03" db="EMBL/GenBank/DDBJ databases">
        <title>WGS of Methanotrichaceae archaeon Mx.</title>
        <authorList>
            <person name="Sorokin D.Y."/>
            <person name="Merkel A.Y."/>
        </authorList>
    </citation>
    <scope>NUCLEOTIDE SEQUENCE [LARGE SCALE GENOMIC DNA]</scope>
    <source>
        <strain evidence="10 11">Mx</strain>
    </source>
</reference>
<keyword evidence="11" id="KW-1185">Reference proteome</keyword>
<organism evidence="10 11">
    <name type="scientific">Candidatus Methanocrinis natronophilus</name>
    <dbReference type="NCBI Taxonomy" id="3033396"/>
    <lineage>
        <taxon>Archaea</taxon>
        <taxon>Methanobacteriati</taxon>
        <taxon>Methanobacteriota</taxon>
        <taxon>Stenosarchaea group</taxon>
        <taxon>Methanomicrobia</taxon>
        <taxon>Methanotrichales</taxon>
        <taxon>Methanotrichaceae</taxon>
        <taxon>Methanocrinis</taxon>
    </lineage>
</organism>
<evidence type="ECO:0000256" key="3">
    <source>
        <dbReference type="ARBA" id="ARBA00022692"/>
    </source>
</evidence>
<dbReference type="EMBL" id="JARFPK010000080">
    <property type="protein sequence ID" value="MDF0591881.1"/>
    <property type="molecule type" value="Genomic_DNA"/>
</dbReference>
<evidence type="ECO:0000256" key="1">
    <source>
        <dbReference type="ARBA" id="ARBA00004141"/>
    </source>
</evidence>
<keyword evidence="5 6" id="KW-0472">Membrane</keyword>
<evidence type="ECO:0000259" key="9">
    <source>
        <dbReference type="Pfam" id="PF16916"/>
    </source>
</evidence>
<dbReference type="RefSeq" id="WP_316967603.1">
    <property type="nucleotide sequence ID" value="NZ_JARFPK010000080.1"/>
</dbReference>
<name>A0ABT5XB01_9EURY</name>
<dbReference type="InterPro" id="IPR027470">
    <property type="entry name" value="Cation_efflux_CTD"/>
</dbReference>
<dbReference type="InterPro" id="IPR050291">
    <property type="entry name" value="CDF_Transporter"/>
</dbReference>
<feature type="domain" description="Cation efflux protein transmembrane" evidence="7">
    <location>
        <begin position="26"/>
        <end position="213"/>
    </location>
</feature>
<dbReference type="InterPro" id="IPR002524">
    <property type="entry name" value="Cation_efflux"/>
</dbReference>
<dbReference type="PANTHER" id="PTHR43840:SF15">
    <property type="entry name" value="MITOCHONDRIAL METAL TRANSPORTER 1-RELATED"/>
    <property type="match status" value="1"/>
</dbReference>
<comment type="caution">
    <text evidence="10">The sequence shown here is derived from an EMBL/GenBank/DDBJ whole genome shotgun (WGS) entry which is preliminary data.</text>
</comment>
<dbReference type="InterPro" id="IPR027469">
    <property type="entry name" value="Cation_efflux_TMD_sf"/>
</dbReference>
<dbReference type="InterPro" id="IPR036105">
    <property type="entry name" value="DiNase_FeMo-co_biosyn_sf"/>
</dbReference>
<dbReference type="Gene3D" id="1.20.1510.10">
    <property type="entry name" value="Cation efflux protein transmembrane domain"/>
    <property type="match status" value="1"/>
</dbReference>
<evidence type="ECO:0000259" key="7">
    <source>
        <dbReference type="Pfam" id="PF01545"/>
    </source>
</evidence>
<feature type="transmembrane region" description="Helical" evidence="6">
    <location>
        <begin position="24"/>
        <end position="43"/>
    </location>
</feature>
<evidence type="ECO:0000313" key="10">
    <source>
        <dbReference type="EMBL" id="MDF0591881.1"/>
    </source>
</evidence>
<protein>
    <submittedName>
        <fullName evidence="10">Cation diffusion facilitator family transporter</fullName>
    </submittedName>
</protein>
<dbReference type="Pfam" id="PF01545">
    <property type="entry name" value="Cation_efflux"/>
    <property type="match status" value="1"/>
</dbReference>
<dbReference type="InterPro" id="IPR036837">
    <property type="entry name" value="Cation_efflux_CTD_sf"/>
</dbReference>